<feature type="transmembrane region" description="Helical" evidence="7">
    <location>
        <begin position="122"/>
        <end position="146"/>
    </location>
</feature>
<dbReference type="AlphaFoldDB" id="A0A1S8YT57"/>
<feature type="transmembrane region" description="Helical" evidence="7">
    <location>
        <begin position="86"/>
        <end position="110"/>
    </location>
</feature>
<name>A0A1S8YT57_9GAMM</name>
<dbReference type="STRING" id="1926881.BTJ39_02325"/>
<dbReference type="InterPro" id="IPR036249">
    <property type="entry name" value="Thioredoxin-like_sf"/>
</dbReference>
<protein>
    <submittedName>
        <fullName evidence="9">Cytochrome C biogenesis protein</fullName>
    </submittedName>
</protein>
<feature type="transmembrane region" description="Helical" evidence="7">
    <location>
        <begin position="223"/>
        <end position="244"/>
    </location>
</feature>
<dbReference type="InterPro" id="IPR013766">
    <property type="entry name" value="Thioredoxin_domain"/>
</dbReference>
<dbReference type="EMBL" id="MRUL01000001">
    <property type="protein sequence ID" value="OON42012.1"/>
    <property type="molecule type" value="Genomic_DNA"/>
</dbReference>
<evidence type="ECO:0000256" key="5">
    <source>
        <dbReference type="ARBA" id="ARBA00022989"/>
    </source>
</evidence>
<keyword evidence="2" id="KW-1003">Cell membrane</keyword>
<dbReference type="Pfam" id="PF13899">
    <property type="entry name" value="Thioredoxin_7"/>
    <property type="match status" value="1"/>
</dbReference>
<dbReference type="Pfam" id="PF02683">
    <property type="entry name" value="DsbD_TM"/>
    <property type="match status" value="1"/>
</dbReference>
<dbReference type="Proteomes" id="UP000190667">
    <property type="component" value="Unassembled WGS sequence"/>
</dbReference>
<feature type="transmembrane region" description="Helical" evidence="7">
    <location>
        <begin position="46"/>
        <end position="66"/>
    </location>
</feature>
<dbReference type="CDD" id="cd02953">
    <property type="entry name" value="DsbDgamma"/>
    <property type="match status" value="1"/>
</dbReference>
<evidence type="ECO:0000256" key="6">
    <source>
        <dbReference type="ARBA" id="ARBA00023136"/>
    </source>
</evidence>
<feature type="domain" description="Thioredoxin" evidence="8">
    <location>
        <begin position="278"/>
        <end position="410"/>
    </location>
</feature>
<dbReference type="InterPro" id="IPR035671">
    <property type="entry name" value="DsbD_gamma"/>
</dbReference>
<evidence type="ECO:0000256" key="3">
    <source>
        <dbReference type="ARBA" id="ARBA00022692"/>
    </source>
</evidence>
<keyword evidence="4" id="KW-0201">Cytochrome c-type biogenesis</keyword>
<dbReference type="GO" id="GO:0017004">
    <property type="term" value="P:cytochrome complex assembly"/>
    <property type="evidence" value="ECO:0007669"/>
    <property type="project" value="UniProtKB-KW"/>
</dbReference>
<proteinExistence type="predicted"/>
<keyword evidence="3 7" id="KW-0812">Transmembrane</keyword>
<comment type="subcellular location">
    <subcellularLocation>
        <location evidence="1">Cell membrane</location>
        <topology evidence="1">Multi-pass membrane protein</topology>
    </subcellularLocation>
</comment>
<dbReference type="PANTHER" id="PTHR32234:SF3">
    <property type="entry name" value="SUPPRESSION OF COPPER SENSITIVITY PROTEIN"/>
    <property type="match status" value="1"/>
</dbReference>
<reference evidence="9 10" key="1">
    <citation type="submission" date="2016-12" db="EMBL/GenBank/DDBJ databases">
        <title>Izhakiella australiana sp. nov. of genus Izhakiella isolated from Australian desert.</title>
        <authorList>
            <person name="Ji M."/>
        </authorList>
    </citation>
    <scope>NUCLEOTIDE SEQUENCE [LARGE SCALE GENOMIC DNA]</scope>
    <source>
        <strain evidence="9 10">D4N98</strain>
    </source>
</reference>
<feature type="transmembrane region" description="Helical" evidence="7">
    <location>
        <begin position="256"/>
        <end position="275"/>
    </location>
</feature>
<feature type="transmembrane region" description="Helical" evidence="7">
    <location>
        <begin position="201"/>
        <end position="217"/>
    </location>
</feature>
<dbReference type="InterPro" id="IPR003834">
    <property type="entry name" value="Cyt_c_assmbl_TM_dom"/>
</dbReference>
<feature type="transmembrane region" description="Helical" evidence="7">
    <location>
        <begin position="158"/>
        <end position="181"/>
    </location>
</feature>
<keyword evidence="10" id="KW-1185">Reference proteome</keyword>
<evidence type="ECO:0000313" key="9">
    <source>
        <dbReference type="EMBL" id="OON42012.1"/>
    </source>
</evidence>
<organism evidence="9 10">
    <name type="scientific">Izhakiella australiensis</name>
    <dbReference type="NCBI Taxonomy" id="1926881"/>
    <lineage>
        <taxon>Bacteria</taxon>
        <taxon>Pseudomonadati</taxon>
        <taxon>Pseudomonadota</taxon>
        <taxon>Gammaproteobacteria</taxon>
        <taxon>Enterobacterales</taxon>
        <taxon>Erwiniaceae</taxon>
        <taxon>Izhakiella</taxon>
    </lineage>
</organism>
<evidence type="ECO:0000256" key="1">
    <source>
        <dbReference type="ARBA" id="ARBA00004651"/>
    </source>
</evidence>
<evidence type="ECO:0000313" key="10">
    <source>
        <dbReference type="Proteomes" id="UP000190667"/>
    </source>
</evidence>
<evidence type="ECO:0000256" key="7">
    <source>
        <dbReference type="SAM" id="Phobius"/>
    </source>
</evidence>
<feature type="transmembrane region" description="Helical" evidence="7">
    <location>
        <begin position="6"/>
        <end position="25"/>
    </location>
</feature>
<evidence type="ECO:0000256" key="2">
    <source>
        <dbReference type="ARBA" id="ARBA00022475"/>
    </source>
</evidence>
<dbReference type="OrthoDB" id="9811036at2"/>
<dbReference type="GO" id="GO:0005886">
    <property type="term" value="C:plasma membrane"/>
    <property type="evidence" value="ECO:0007669"/>
    <property type="project" value="UniProtKB-SubCell"/>
</dbReference>
<sequence>MLTAIVAAFIGGIILNFMPCVFPVISLKALGLVRHHHSPAQSRLEGLAFMLGVLATMFILVGALLLARSGGSAVGWGFQLQSPQVIALLALIMLGSALNLLGLFEIGLSVQRVGGAGGNRGGLIGSALTGALAIVVATPCTAPVMASAVGYALTQPPAVSLIIFAALALGFAAPFTLISFFPLVGKLLPRPGAWMATLKKALAFPMLGASAWLVWVLERQAGSSALATILACALLLSFAAWLYGMAQQRHLQGKRYLPMYILTGAFIILLAPPLVALKNSADPAPGNAEIASDSAPAPVAWSPQNVDAVKGQGKPVFVNFTASWCITCQVNDRTSLTTQAVKQAMAKTGTIYMVADSTKFNADIEQALSDFGRGGLPLYVVYPANGGKPVVLPQVLTPGTVISALDKASETGKKA</sequence>
<evidence type="ECO:0000256" key="4">
    <source>
        <dbReference type="ARBA" id="ARBA00022748"/>
    </source>
</evidence>
<accession>A0A1S8YT57</accession>
<keyword evidence="5 7" id="KW-1133">Transmembrane helix</keyword>
<dbReference type="Gene3D" id="3.40.30.10">
    <property type="entry name" value="Glutaredoxin"/>
    <property type="match status" value="1"/>
</dbReference>
<gene>
    <name evidence="9" type="ORF">BTJ39_02325</name>
</gene>
<comment type="caution">
    <text evidence="9">The sequence shown here is derived from an EMBL/GenBank/DDBJ whole genome shotgun (WGS) entry which is preliminary data.</text>
</comment>
<dbReference type="SUPFAM" id="SSF52833">
    <property type="entry name" value="Thioredoxin-like"/>
    <property type="match status" value="1"/>
</dbReference>
<dbReference type="GO" id="GO:0045454">
    <property type="term" value="P:cell redox homeostasis"/>
    <property type="evidence" value="ECO:0007669"/>
    <property type="project" value="TreeGrafter"/>
</dbReference>
<keyword evidence="6 7" id="KW-0472">Membrane</keyword>
<evidence type="ECO:0000259" key="8">
    <source>
        <dbReference type="PROSITE" id="PS51352"/>
    </source>
</evidence>
<dbReference type="RefSeq" id="WP_078001039.1">
    <property type="nucleotide sequence ID" value="NZ_MRUL01000001.1"/>
</dbReference>
<dbReference type="PANTHER" id="PTHR32234">
    <property type="entry name" value="THIOL:DISULFIDE INTERCHANGE PROTEIN DSBD"/>
    <property type="match status" value="1"/>
</dbReference>
<dbReference type="PROSITE" id="PS51352">
    <property type="entry name" value="THIOREDOXIN_2"/>
    <property type="match status" value="1"/>
</dbReference>
<dbReference type="GO" id="GO:0015035">
    <property type="term" value="F:protein-disulfide reductase activity"/>
    <property type="evidence" value="ECO:0007669"/>
    <property type="project" value="TreeGrafter"/>
</dbReference>